<reference evidence="2 3" key="2">
    <citation type="submission" date="2020-03" db="EMBL/GenBank/DDBJ databases">
        <authorList>
            <person name="Ichikawa N."/>
            <person name="Kimura A."/>
            <person name="Kitahashi Y."/>
            <person name="Uohara A."/>
        </authorList>
    </citation>
    <scope>NUCLEOTIDE SEQUENCE [LARGE SCALE GENOMIC DNA]</scope>
    <source>
        <strain evidence="2 3">NBRC 108639</strain>
    </source>
</reference>
<evidence type="ECO:0000259" key="1">
    <source>
        <dbReference type="Pfam" id="PF07883"/>
    </source>
</evidence>
<evidence type="ECO:0000313" key="2">
    <source>
        <dbReference type="EMBL" id="GFJ82028.1"/>
    </source>
</evidence>
<dbReference type="RefSeq" id="WP_246273951.1">
    <property type="nucleotide sequence ID" value="NZ_BLPF01000002.1"/>
</dbReference>
<reference evidence="2 3" key="1">
    <citation type="submission" date="2020-03" db="EMBL/GenBank/DDBJ databases">
        <title>Whole genome shotgun sequence of Phytohabitans houttuyneae NBRC 108639.</title>
        <authorList>
            <person name="Komaki H."/>
            <person name="Tamura T."/>
        </authorList>
    </citation>
    <scope>NUCLEOTIDE SEQUENCE [LARGE SCALE GENOMIC DNA]</scope>
    <source>
        <strain evidence="2 3">NBRC 108639</strain>
    </source>
</reference>
<dbReference type="Pfam" id="PF07883">
    <property type="entry name" value="Cupin_2"/>
    <property type="match status" value="1"/>
</dbReference>
<keyword evidence="3" id="KW-1185">Reference proteome</keyword>
<proteinExistence type="predicted"/>
<dbReference type="InterPro" id="IPR014710">
    <property type="entry name" value="RmlC-like_jellyroll"/>
</dbReference>
<protein>
    <recommendedName>
        <fullName evidence="1">Cupin type-2 domain-containing protein</fullName>
    </recommendedName>
</protein>
<sequence>MAEFWLIAAGAGTIAVGDQLHQVIAGDIVYTPASVEHDIIDVTDELRIFWLSAPIPAGGSGAHLHRTPNLAVKHPVPVATRHA</sequence>
<organism evidence="2 3">
    <name type="scientific">Phytohabitans houttuyneae</name>
    <dbReference type="NCBI Taxonomy" id="1076126"/>
    <lineage>
        <taxon>Bacteria</taxon>
        <taxon>Bacillati</taxon>
        <taxon>Actinomycetota</taxon>
        <taxon>Actinomycetes</taxon>
        <taxon>Micromonosporales</taxon>
        <taxon>Micromonosporaceae</taxon>
    </lineage>
</organism>
<dbReference type="InterPro" id="IPR013096">
    <property type="entry name" value="Cupin_2"/>
</dbReference>
<dbReference type="Gene3D" id="2.60.120.10">
    <property type="entry name" value="Jelly Rolls"/>
    <property type="match status" value="1"/>
</dbReference>
<dbReference type="EMBL" id="BLPF01000002">
    <property type="protein sequence ID" value="GFJ82028.1"/>
    <property type="molecule type" value="Genomic_DNA"/>
</dbReference>
<evidence type="ECO:0000313" key="3">
    <source>
        <dbReference type="Proteomes" id="UP000482800"/>
    </source>
</evidence>
<comment type="caution">
    <text evidence="2">The sequence shown here is derived from an EMBL/GenBank/DDBJ whole genome shotgun (WGS) entry which is preliminary data.</text>
</comment>
<accession>A0A6V8KHZ9</accession>
<feature type="domain" description="Cupin type-2" evidence="1">
    <location>
        <begin position="3"/>
        <end position="51"/>
    </location>
</feature>
<dbReference type="Proteomes" id="UP000482800">
    <property type="component" value="Unassembled WGS sequence"/>
</dbReference>
<name>A0A6V8KHZ9_9ACTN</name>
<dbReference type="SUPFAM" id="SSF51182">
    <property type="entry name" value="RmlC-like cupins"/>
    <property type="match status" value="1"/>
</dbReference>
<gene>
    <name evidence="2" type="ORF">Phou_062080</name>
</gene>
<dbReference type="InterPro" id="IPR011051">
    <property type="entry name" value="RmlC_Cupin_sf"/>
</dbReference>
<dbReference type="AlphaFoldDB" id="A0A6V8KHZ9"/>